<accession>A0ABS2NNR2</accession>
<sequence length="240" mass="27070">MKKIYNNGIMLIIFMILGFVLTIQLMNMNEDYSFVSLKTMSDLQNEVNKEKAELENLLGLLRDKKNRLEEYQKASENEVSIVEVLHSEINKLKLYSGFVDLEGSGIIVKLSDAEREMYEWEDPVNLIIHEEDVVAILNELRFAGAEAISINGQRIISNTKIKCAGPTITIDEHTYGQPFIIKAIGDPATLEAAVKSPESHGYMLSEFYGIIVESQTSPRVRIPKHTGSVSTQYIKLKEGE</sequence>
<evidence type="ECO:0000313" key="5">
    <source>
        <dbReference type="EMBL" id="MBM7614583.1"/>
    </source>
</evidence>
<evidence type="ECO:0000256" key="3">
    <source>
        <dbReference type="SAM" id="Coils"/>
    </source>
</evidence>
<dbReference type="PANTHER" id="PTHR37313:SF2">
    <property type="entry name" value="UPF0749 PROTEIN YLXX"/>
    <property type="match status" value="1"/>
</dbReference>
<dbReference type="PANTHER" id="PTHR37313">
    <property type="entry name" value="UPF0749 PROTEIN RV1825"/>
    <property type="match status" value="1"/>
</dbReference>
<evidence type="ECO:0000256" key="2">
    <source>
        <dbReference type="PROSITE-ProRule" id="PRU00182"/>
    </source>
</evidence>
<evidence type="ECO:0000256" key="4">
    <source>
        <dbReference type="SAM" id="Phobius"/>
    </source>
</evidence>
<keyword evidence="4" id="KW-0812">Transmembrane</keyword>
<evidence type="ECO:0000313" key="6">
    <source>
        <dbReference type="Proteomes" id="UP001314796"/>
    </source>
</evidence>
<dbReference type="EMBL" id="JAFBEE010000005">
    <property type="protein sequence ID" value="MBM7614583.1"/>
    <property type="molecule type" value="Genomic_DNA"/>
</dbReference>
<feature type="transmembrane region" description="Helical" evidence="4">
    <location>
        <begin position="7"/>
        <end position="26"/>
    </location>
</feature>
<gene>
    <name evidence="5" type="ORF">JOC73_001095</name>
</gene>
<reference evidence="5 6" key="1">
    <citation type="submission" date="2021-01" db="EMBL/GenBank/DDBJ databases">
        <title>Genomic Encyclopedia of Type Strains, Phase IV (KMG-IV): sequencing the most valuable type-strain genomes for metagenomic binning, comparative biology and taxonomic classification.</title>
        <authorList>
            <person name="Goeker M."/>
        </authorList>
    </citation>
    <scope>NUCLEOTIDE SEQUENCE [LARGE SCALE GENOMIC DNA]</scope>
    <source>
        <strain evidence="5 6">DSM 25890</strain>
    </source>
</reference>
<proteinExistence type="inferred from homology"/>
<keyword evidence="4" id="KW-1133">Transmembrane helix</keyword>
<organism evidence="5 6">
    <name type="scientific">Alkaliphilus hydrothermalis</name>
    <dbReference type="NCBI Taxonomy" id="1482730"/>
    <lineage>
        <taxon>Bacteria</taxon>
        <taxon>Bacillati</taxon>
        <taxon>Bacillota</taxon>
        <taxon>Clostridia</taxon>
        <taxon>Peptostreptococcales</taxon>
        <taxon>Natronincolaceae</taxon>
        <taxon>Alkaliphilus</taxon>
    </lineage>
</organism>
<dbReference type="RefSeq" id="WP_204400941.1">
    <property type="nucleotide sequence ID" value="NZ_JAFBEE010000005.1"/>
</dbReference>
<keyword evidence="6" id="KW-1185">Reference proteome</keyword>
<keyword evidence="3" id="KW-0175">Coiled coil</keyword>
<dbReference type="InterPro" id="IPR010273">
    <property type="entry name" value="DUF881"/>
</dbReference>
<comment type="similarity">
    <text evidence="1">Belongs to the UPF0749 family.</text>
</comment>
<name>A0ABS2NNR2_9FIRM</name>
<dbReference type="PROSITE" id="PS50889">
    <property type="entry name" value="S4"/>
    <property type="match status" value="1"/>
</dbReference>
<dbReference type="Proteomes" id="UP001314796">
    <property type="component" value="Unassembled WGS sequence"/>
</dbReference>
<feature type="coiled-coil region" evidence="3">
    <location>
        <begin position="37"/>
        <end position="74"/>
    </location>
</feature>
<protein>
    <submittedName>
        <fullName evidence="5">Uncharacterized protein YlxW (UPF0749 family)</fullName>
    </submittedName>
</protein>
<evidence type="ECO:0000256" key="1">
    <source>
        <dbReference type="ARBA" id="ARBA00009108"/>
    </source>
</evidence>
<keyword evidence="2" id="KW-0694">RNA-binding</keyword>
<comment type="caution">
    <text evidence="5">The sequence shown here is derived from an EMBL/GenBank/DDBJ whole genome shotgun (WGS) entry which is preliminary data.</text>
</comment>
<keyword evidence="4" id="KW-0472">Membrane</keyword>
<dbReference type="Gene3D" id="3.30.70.1880">
    <property type="entry name" value="Protein of unknown function DUF881"/>
    <property type="match status" value="1"/>
</dbReference>
<dbReference type="Pfam" id="PF05949">
    <property type="entry name" value="DUF881"/>
    <property type="match status" value="1"/>
</dbReference>